<evidence type="ECO:0000313" key="1">
    <source>
        <dbReference type="EMBL" id="QTH71095.1"/>
    </source>
</evidence>
<dbReference type="RefSeq" id="WP_208842736.1">
    <property type="nucleotide sequence ID" value="NZ_CP072133.1"/>
</dbReference>
<dbReference type="Proteomes" id="UP000664904">
    <property type="component" value="Chromosome"/>
</dbReference>
<keyword evidence="2" id="KW-1185">Reference proteome</keyword>
<organism evidence="1 2">
    <name type="scientific">Pseudoalteromonas xiamenensis</name>
    <dbReference type="NCBI Taxonomy" id="882626"/>
    <lineage>
        <taxon>Bacteria</taxon>
        <taxon>Pseudomonadati</taxon>
        <taxon>Pseudomonadota</taxon>
        <taxon>Gammaproteobacteria</taxon>
        <taxon>Alteromonadales</taxon>
        <taxon>Pseudoalteromonadaceae</taxon>
        <taxon>Pseudoalteromonas</taxon>
    </lineage>
</organism>
<dbReference type="AlphaFoldDB" id="A0A975HMH7"/>
<reference evidence="1" key="1">
    <citation type="submission" date="2021-03" db="EMBL/GenBank/DDBJ databases">
        <title>Complete Genome of Pseudoalteromonas xiamenensis STKMTI.2, a new potential marine bacterium producing anti-Vibrio compounds.</title>
        <authorList>
            <person name="Handayani D.P."/>
            <person name="Isnansetyo A."/>
            <person name="Istiqomah I."/>
            <person name="Jumina J."/>
        </authorList>
    </citation>
    <scope>NUCLEOTIDE SEQUENCE</scope>
    <source>
        <strain evidence="1">STKMTI.2</strain>
    </source>
</reference>
<gene>
    <name evidence="1" type="ORF">J5O05_14765</name>
</gene>
<dbReference type="KEGG" id="pxi:J5O05_14765"/>
<dbReference type="EMBL" id="CP072133">
    <property type="protein sequence ID" value="QTH71095.1"/>
    <property type="molecule type" value="Genomic_DNA"/>
</dbReference>
<evidence type="ECO:0000313" key="2">
    <source>
        <dbReference type="Proteomes" id="UP000664904"/>
    </source>
</evidence>
<evidence type="ECO:0008006" key="3">
    <source>
        <dbReference type="Google" id="ProtNLM"/>
    </source>
</evidence>
<accession>A0A975HMH7</accession>
<sequence length="76" mass="8419">MSEEKLSLLQAAVTLVLHANWLPSEAAAKCQLPTRTVYKAVRAAQTKPNTKKQKLQAAKEKLMDSIAQIEMELAQL</sequence>
<protein>
    <recommendedName>
        <fullName evidence="3">HTH psq-type domain-containing protein</fullName>
    </recommendedName>
</protein>
<proteinExistence type="predicted"/>
<name>A0A975HMH7_9GAMM</name>